<organism evidence="3 4">
    <name type="scientific">Lentzea indica</name>
    <dbReference type="NCBI Taxonomy" id="2604800"/>
    <lineage>
        <taxon>Bacteria</taxon>
        <taxon>Bacillati</taxon>
        <taxon>Actinomycetota</taxon>
        <taxon>Actinomycetes</taxon>
        <taxon>Pseudonocardiales</taxon>
        <taxon>Pseudonocardiaceae</taxon>
        <taxon>Lentzea</taxon>
    </lineage>
</organism>
<dbReference type="InterPro" id="IPR058852">
    <property type="entry name" value="HTH_77"/>
</dbReference>
<dbReference type="PANTHER" id="PTHR47691:SF3">
    <property type="entry name" value="HTH-TYPE TRANSCRIPTIONAL REGULATOR RV0890C-RELATED"/>
    <property type="match status" value="1"/>
</dbReference>
<dbReference type="Gene3D" id="1.25.40.10">
    <property type="entry name" value="Tetratricopeptide repeat domain"/>
    <property type="match status" value="1"/>
</dbReference>
<dbReference type="Proteomes" id="UP001515943">
    <property type="component" value="Unassembled WGS sequence"/>
</dbReference>
<dbReference type="Pfam" id="PF13401">
    <property type="entry name" value="AAA_22"/>
    <property type="match status" value="1"/>
</dbReference>
<dbReference type="PROSITE" id="PS50005">
    <property type="entry name" value="TPR"/>
    <property type="match status" value="1"/>
</dbReference>
<dbReference type="InterPro" id="IPR019734">
    <property type="entry name" value="TPR_rpt"/>
</dbReference>
<accession>A0ABX1FXG9</accession>
<protein>
    <submittedName>
        <fullName evidence="3">AAA family ATPase</fullName>
    </submittedName>
</protein>
<feature type="domain" description="HTH luxR-type" evidence="2">
    <location>
        <begin position="708"/>
        <end position="773"/>
    </location>
</feature>
<dbReference type="SMART" id="SM00421">
    <property type="entry name" value="HTH_LUXR"/>
    <property type="match status" value="1"/>
</dbReference>
<evidence type="ECO:0000313" key="3">
    <source>
        <dbReference type="EMBL" id="NKE63058.1"/>
    </source>
</evidence>
<dbReference type="RefSeq" id="WP_167979660.1">
    <property type="nucleotide sequence ID" value="NZ_VSRL01000312.1"/>
</dbReference>
<gene>
    <name evidence="3" type="ORF">FXN61_42590</name>
</gene>
<keyword evidence="4" id="KW-1185">Reference proteome</keyword>
<sequence length="774" mass="85124">MSTVVRRRPSDLPLELSSFVGRRREVDEVRRLLSTSRLVTLTGPGGVGKTRLALEVSRAVHRAFPDGVVLVELDQLRDAELVANAVAVAVGMRESGGTSLEMLIHYLASRRLLLVLDNSEHLVDAVAELSGALLPSCPELRILATSREWLGIVGEAVMPVPPLTLPDPERPVTEQELSRSEAVTLFAERAASVRLGFTVNATNGGAVAEICQRLDGLPLAIELAAARVRALSEKDILARLLDQPQSVTAQSLTAGRRHLPARQQTLRSCIEWSHGLCSDRERLLWARLSVFAGGFELDSAEDVCSGDGLAVEDVLSTVASLLDKSILVAEQHGDVMRYRMLETIREFGVERLEHTGEYAGLLRAHRDFHLGLIERANGDWVSSRQVEWFARLDREHANVQAAVDYCLKEPGELDAAFRMLAGLFHFYWWGRGWAREGRLWLARALDRPSPPSAIRAQALLTDGSLASADGQFDVSLQRLADARAIDDVVADPTITAFACWVEGSVDLYSGDLPAAIAAFERGIAVLPPGVDVPRRLDLMLSYSSAVGLAGDVAKATACHQEWLRITEPAGECFHRSYALWSIGLFAMAQGDHDRAAELYRESIRLRRDIRDLTGIGWSVESLSWVEAALGHLAPAATLLGAADRIWEIMGRPLRTYQHLYPYHEETERAARERLGAEGFEEAFGRGRAMDVDEAIAFSLNEEPPTVPPVAPPSVLTRREREIAGLIAEGLTSREIADRLVISVRTAETHTEHILAKLGFKSRVQVATWMSQQQP</sequence>
<dbReference type="PROSITE" id="PS50043">
    <property type="entry name" value="HTH_LUXR_2"/>
    <property type="match status" value="1"/>
</dbReference>
<dbReference type="InterPro" id="IPR000792">
    <property type="entry name" value="Tscrpt_reg_LuxR_C"/>
</dbReference>
<dbReference type="InterPro" id="IPR036388">
    <property type="entry name" value="WH-like_DNA-bd_sf"/>
</dbReference>
<dbReference type="Pfam" id="PF00196">
    <property type="entry name" value="GerE"/>
    <property type="match status" value="1"/>
</dbReference>
<comment type="caution">
    <text evidence="3">The sequence shown here is derived from an EMBL/GenBank/DDBJ whole genome shotgun (WGS) entry which is preliminary data.</text>
</comment>
<dbReference type="InterPro" id="IPR027417">
    <property type="entry name" value="P-loop_NTPase"/>
</dbReference>
<dbReference type="SUPFAM" id="SSF46894">
    <property type="entry name" value="C-terminal effector domain of the bipartite response regulators"/>
    <property type="match status" value="1"/>
</dbReference>
<evidence type="ECO:0000256" key="1">
    <source>
        <dbReference type="PROSITE-ProRule" id="PRU00339"/>
    </source>
</evidence>
<keyword evidence="1" id="KW-0802">TPR repeat</keyword>
<dbReference type="PRINTS" id="PR00038">
    <property type="entry name" value="HTHLUXR"/>
</dbReference>
<dbReference type="Gene3D" id="1.10.10.10">
    <property type="entry name" value="Winged helix-like DNA-binding domain superfamily/Winged helix DNA-binding domain"/>
    <property type="match status" value="1"/>
</dbReference>
<name>A0ABX1FXG9_9PSEU</name>
<evidence type="ECO:0000259" key="2">
    <source>
        <dbReference type="PROSITE" id="PS50043"/>
    </source>
</evidence>
<dbReference type="Gene3D" id="3.40.50.300">
    <property type="entry name" value="P-loop containing nucleotide triphosphate hydrolases"/>
    <property type="match status" value="1"/>
</dbReference>
<dbReference type="SUPFAM" id="SSF48452">
    <property type="entry name" value="TPR-like"/>
    <property type="match status" value="1"/>
</dbReference>
<dbReference type="SUPFAM" id="SSF52540">
    <property type="entry name" value="P-loop containing nucleoside triphosphate hydrolases"/>
    <property type="match status" value="1"/>
</dbReference>
<evidence type="ECO:0000313" key="4">
    <source>
        <dbReference type="Proteomes" id="UP001515943"/>
    </source>
</evidence>
<dbReference type="EMBL" id="VSRL01000312">
    <property type="protein sequence ID" value="NKE63058.1"/>
    <property type="molecule type" value="Genomic_DNA"/>
</dbReference>
<dbReference type="PRINTS" id="PR00364">
    <property type="entry name" value="DISEASERSIST"/>
</dbReference>
<dbReference type="InterPro" id="IPR011990">
    <property type="entry name" value="TPR-like_helical_dom_sf"/>
</dbReference>
<dbReference type="PANTHER" id="PTHR47691">
    <property type="entry name" value="REGULATOR-RELATED"/>
    <property type="match status" value="1"/>
</dbReference>
<dbReference type="InterPro" id="IPR049945">
    <property type="entry name" value="AAA_22"/>
</dbReference>
<dbReference type="Pfam" id="PF25872">
    <property type="entry name" value="HTH_77"/>
    <property type="match status" value="1"/>
</dbReference>
<dbReference type="InterPro" id="IPR016032">
    <property type="entry name" value="Sig_transdc_resp-reg_C-effctor"/>
</dbReference>
<dbReference type="CDD" id="cd06170">
    <property type="entry name" value="LuxR_C_like"/>
    <property type="match status" value="1"/>
</dbReference>
<reference evidence="3 4" key="1">
    <citation type="submission" date="2019-08" db="EMBL/GenBank/DDBJ databases">
        <title>Lentzea from Indian Himalayas.</title>
        <authorList>
            <person name="Mandal S."/>
            <person name="Mallick Gupta A."/>
            <person name="Maiti P.K."/>
            <person name="Sarkar J."/>
            <person name="Mandal S."/>
        </authorList>
    </citation>
    <scope>NUCLEOTIDE SEQUENCE [LARGE SCALE GENOMIC DNA]</scope>
    <source>
        <strain evidence="3 4">PSKA42</strain>
    </source>
</reference>
<feature type="repeat" description="TPR" evidence="1">
    <location>
        <begin position="576"/>
        <end position="609"/>
    </location>
</feature>
<proteinExistence type="predicted"/>